<dbReference type="OrthoDB" id="551907at2759"/>
<accession>A0A834TLA3</accession>
<protein>
    <submittedName>
        <fullName evidence="7">Two-component response regulator ARR10 isoform X1</fullName>
    </submittedName>
</protein>
<evidence type="ECO:0000256" key="2">
    <source>
        <dbReference type="ARBA" id="ARBA00023015"/>
    </source>
</evidence>
<proteinExistence type="predicted"/>
<dbReference type="InterPro" id="IPR009057">
    <property type="entry name" value="Homeodomain-like_sf"/>
</dbReference>
<dbReference type="InterPro" id="IPR017930">
    <property type="entry name" value="Myb_dom"/>
</dbReference>
<name>A0A834TLA3_9FABA</name>
<organism evidence="7 8">
    <name type="scientific">Senna tora</name>
    <dbReference type="NCBI Taxonomy" id="362788"/>
    <lineage>
        <taxon>Eukaryota</taxon>
        <taxon>Viridiplantae</taxon>
        <taxon>Streptophyta</taxon>
        <taxon>Embryophyta</taxon>
        <taxon>Tracheophyta</taxon>
        <taxon>Spermatophyta</taxon>
        <taxon>Magnoliopsida</taxon>
        <taxon>eudicotyledons</taxon>
        <taxon>Gunneridae</taxon>
        <taxon>Pentapetalae</taxon>
        <taxon>rosids</taxon>
        <taxon>fabids</taxon>
        <taxon>Fabales</taxon>
        <taxon>Fabaceae</taxon>
        <taxon>Caesalpinioideae</taxon>
        <taxon>Cassia clade</taxon>
        <taxon>Senna</taxon>
    </lineage>
</organism>
<dbReference type="InterPro" id="IPR006447">
    <property type="entry name" value="Myb_dom_plants"/>
</dbReference>
<dbReference type="Gene3D" id="1.10.10.60">
    <property type="entry name" value="Homeodomain-like"/>
    <property type="match status" value="1"/>
</dbReference>
<feature type="region of interest" description="Disordered" evidence="5">
    <location>
        <begin position="46"/>
        <end position="93"/>
    </location>
</feature>
<dbReference type="SUPFAM" id="SSF46689">
    <property type="entry name" value="Homeodomain-like"/>
    <property type="match status" value="1"/>
</dbReference>
<dbReference type="Proteomes" id="UP000634136">
    <property type="component" value="Unassembled WGS sequence"/>
</dbReference>
<comment type="caution">
    <text evidence="7">The sequence shown here is derived from an EMBL/GenBank/DDBJ whole genome shotgun (WGS) entry which is preliminary data.</text>
</comment>
<sequence>MGESILYISDGENKSGSSEAEGTDFEVKKGRKRSFLDLNEEACVDVEYYDDETETENENENEREGNLSSSNNSSTDHKEEGGKERSTSTTTVRQYVRSKMPRLRWTPDLHLSFVLAVERLGGQERATPKLVLQLMNVRGLSIAHVKSHLQMYRSKKLDESGQVLSHSHSRGMQGRDGVVEMYERYSKAQGHFGIHNRNYLPLIKHPYNDFKPQSSSRYDPSGIVMNSQLMRRSSSEWSNMERSEESHPSSHLFDVRAAITRSSGPLRFSQFPREIMVGVGSQASDRARSISWDGKYNINNNNNIAEPNSLWRTKATSIHHHSQPTSRAQIFSSSTLAQFDANKVHAMKDGMLRFTNHDEEHHDDNYKGQYSERLKKEEEKKGSGSGSLLELSLSQDFGSIKDQMKSSSSSGPESSDHHHFDKQQQVNTMLSLSLFPS</sequence>
<dbReference type="FunFam" id="1.10.10.60:FF:000002">
    <property type="entry name" value="Myb family transcription factor"/>
    <property type="match status" value="1"/>
</dbReference>
<keyword evidence="2" id="KW-0805">Transcription regulation</keyword>
<dbReference type="AlphaFoldDB" id="A0A834TLA3"/>
<feature type="domain" description="HTH myb-type" evidence="6">
    <location>
        <begin position="97"/>
        <end position="157"/>
    </location>
</feature>
<keyword evidence="4" id="KW-0539">Nucleus</keyword>
<dbReference type="PANTHER" id="PTHR31314:SF174">
    <property type="entry name" value="OS02G0241200 PROTEIN"/>
    <property type="match status" value="1"/>
</dbReference>
<dbReference type="InterPro" id="IPR001005">
    <property type="entry name" value="SANT/Myb"/>
</dbReference>
<dbReference type="GO" id="GO:0003677">
    <property type="term" value="F:DNA binding"/>
    <property type="evidence" value="ECO:0007669"/>
    <property type="project" value="InterPro"/>
</dbReference>
<comment type="subcellular location">
    <subcellularLocation>
        <location evidence="1">Nucleus</location>
    </subcellularLocation>
</comment>
<dbReference type="GO" id="GO:0003700">
    <property type="term" value="F:DNA-binding transcription factor activity"/>
    <property type="evidence" value="ECO:0007669"/>
    <property type="project" value="InterPro"/>
</dbReference>
<dbReference type="PROSITE" id="PS51294">
    <property type="entry name" value="HTH_MYB"/>
    <property type="match status" value="1"/>
</dbReference>
<dbReference type="EMBL" id="JAAIUW010000007">
    <property type="protein sequence ID" value="KAF7822911.1"/>
    <property type="molecule type" value="Genomic_DNA"/>
</dbReference>
<feature type="compositionally biased region" description="Acidic residues" evidence="5">
    <location>
        <begin position="46"/>
        <end position="59"/>
    </location>
</feature>
<evidence type="ECO:0000256" key="1">
    <source>
        <dbReference type="ARBA" id="ARBA00004123"/>
    </source>
</evidence>
<dbReference type="Pfam" id="PF00249">
    <property type="entry name" value="Myb_DNA-binding"/>
    <property type="match status" value="1"/>
</dbReference>
<dbReference type="GO" id="GO:0005634">
    <property type="term" value="C:nucleus"/>
    <property type="evidence" value="ECO:0007669"/>
    <property type="project" value="UniProtKB-SubCell"/>
</dbReference>
<dbReference type="PANTHER" id="PTHR31314">
    <property type="entry name" value="MYB FAMILY TRANSCRIPTION FACTOR PHL7-LIKE"/>
    <property type="match status" value="1"/>
</dbReference>
<evidence type="ECO:0000256" key="4">
    <source>
        <dbReference type="ARBA" id="ARBA00023242"/>
    </source>
</evidence>
<evidence type="ECO:0000256" key="3">
    <source>
        <dbReference type="ARBA" id="ARBA00023163"/>
    </source>
</evidence>
<feature type="region of interest" description="Disordered" evidence="5">
    <location>
        <begin position="399"/>
        <end position="437"/>
    </location>
</feature>
<keyword evidence="8" id="KW-1185">Reference proteome</keyword>
<reference evidence="7" key="1">
    <citation type="submission" date="2020-09" db="EMBL/GenBank/DDBJ databases">
        <title>Genome-Enabled Discovery of Anthraquinone Biosynthesis in Senna tora.</title>
        <authorList>
            <person name="Kang S.-H."/>
            <person name="Pandey R.P."/>
            <person name="Lee C.-M."/>
            <person name="Sim J.-S."/>
            <person name="Jeong J.-T."/>
            <person name="Choi B.-S."/>
            <person name="Jung M."/>
            <person name="Ginzburg D."/>
            <person name="Zhao K."/>
            <person name="Won S.Y."/>
            <person name="Oh T.-J."/>
            <person name="Yu Y."/>
            <person name="Kim N.-H."/>
            <person name="Lee O.R."/>
            <person name="Lee T.-H."/>
            <person name="Bashyal P."/>
            <person name="Kim T.-S."/>
            <person name="Lee W.-H."/>
            <person name="Kawkins C."/>
            <person name="Kim C.-K."/>
            <person name="Kim J.S."/>
            <person name="Ahn B.O."/>
            <person name="Rhee S.Y."/>
            <person name="Sohng J.K."/>
        </authorList>
    </citation>
    <scope>NUCLEOTIDE SEQUENCE</scope>
    <source>
        <tissue evidence="7">Leaf</tissue>
    </source>
</reference>
<feature type="compositionally biased region" description="Basic and acidic residues" evidence="5">
    <location>
        <begin position="75"/>
        <end position="86"/>
    </location>
</feature>
<feature type="compositionally biased region" description="Polar residues" evidence="5">
    <location>
        <begin position="423"/>
        <end position="437"/>
    </location>
</feature>
<evidence type="ECO:0000259" key="6">
    <source>
        <dbReference type="PROSITE" id="PS51294"/>
    </source>
</evidence>
<evidence type="ECO:0000256" key="5">
    <source>
        <dbReference type="SAM" id="MobiDB-lite"/>
    </source>
</evidence>
<evidence type="ECO:0000313" key="8">
    <source>
        <dbReference type="Proteomes" id="UP000634136"/>
    </source>
</evidence>
<gene>
    <name evidence="7" type="ORF">G2W53_021055</name>
</gene>
<feature type="region of interest" description="Disordered" evidence="5">
    <location>
        <begin position="1"/>
        <end position="31"/>
    </location>
</feature>
<keyword evidence="3" id="KW-0804">Transcription</keyword>
<evidence type="ECO:0000313" key="7">
    <source>
        <dbReference type="EMBL" id="KAF7822911.1"/>
    </source>
</evidence>
<dbReference type="InterPro" id="IPR046955">
    <property type="entry name" value="PHR1-like"/>
</dbReference>
<dbReference type="NCBIfam" id="TIGR01557">
    <property type="entry name" value="myb_SHAQKYF"/>
    <property type="match status" value="1"/>
</dbReference>